<comment type="caution">
    <text evidence="6">The sequence shown here is derived from an EMBL/GenBank/DDBJ whole genome shotgun (WGS) entry which is preliminary data.</text>
</comment>
<evidence type="ECO:0000259" key="5">
    <source>
        <dbReference type="PROSITE" id="PS50931"/>
    </source>
</evidence>
<dbReference type="InterPro" id="IPR005119">
    <property type="entry name" value="LysR_subst-bd"/>
</dbReference>
<dbReference type="SUPFAM" id="SSF53850">
    <property type="entry name" value="Periplasmic binding protein-like II"/>
    <property type="match status" value="1"/>
</dbReference>
<dbReference type="PANTHER" id="PTHR30537">
    <property type="entry name" value="HTH-TYPE TRANSCRIPTIONAL REGULATOR"/>
    <property type="match status" value="1"/>
</dbReference>
<dbReference type="Gene3D" id="1.10.10.10">
    <property type="entry name" value="Winged helix-like DNA-binding domain superfamily/Winged helix DNA-binding domain"/>
    <property type="match status" value="1"/>
</dbReference>
<gene>
    <name evidence="6" type="ORF">GCM10025791_10560</name>
</gene>
<dbReference type="PANTHER" id="PTHR30537:SF10">
    <property type="entry name" value="TRANSCRIPTIONAL REGULATOR-RELATED"/>
    <property type="match status" value="1"/>
</dbReference>
<reference evidence="7" key="1">
    <citation type="journal article" date="2019" name="Int. J. Syst. Evol. Microbiol.">
        <title>The Global Catalogue of Microorganisms (GCM) 10K type strain sequencing project: providing services to taxonomists for standard genome sequencing and annotation.</title>
        <authorList>
            <consortium name="The Broad Institute Genomics Platform"/>
            <consortium name="The Broad Institute Genome Sequencing Center for Infectious Disease"/>
            <person name="Wu L."/>
            <person name="Ma J."/>
        </authorList>
    </citation>
    <scope>NUCLEOTIDE SEQUENCE [LARGE SCALE GENOMIC DNA]</scope>
    <source>
        <strain evidence="7">JCM 19134</strain>
    </source>
</reference>
<keyword evidence="2" id="KW-0805">Transcription regulation</keyword>
<dbReference type="SUPFAM" id="SSF46785">
    <property type="entry name" value="Winged helix' DNA-binding domain"/>
    <property type="match status" value="1"/>
</dbReference>
<dbReference type="Proteomes" id="UP001409585">
    <property type="component" value="Unassembled WGS sequence"/>
</dbReference>
<dbReference type="InterPro" id="IPR036390">
    <property type="entry name" value="WH_DNA-bd_sf"/>
</dbReference>
<dbReference type="Pfam" id="PF00126">
    <property type="entry name" value="HTH_1"/>
    <property type="match status" value="1"/>
</dbReference>
<accession>A0AAV3TZN8</accession>
<evidence type="ECO:0000313" key="7">
    <source>
        <dbReference type="Proteomes" id="UP001409585"/>
    </source>
</evidence>
<evidence type="ECO:0000313" key="6">
    <source>
        <dbReference type="EMBL" id="GAA4935172.1"/>
    </source>
</evidence>
<dbReference type="InterPro" id="IPR000847">
    <property type="entry name" value="LysR_HTH_N"/>
</dbReference>
<organism evidence="6 7">
    <name type="scientific">Halioxenophilus aromaticivorans</name>
    <dbReference type="NCBI Taxonomy" id="1306992"/>
    <lineage>
        <taxon>Bacteria</taxon>
        <taxon>Pseudomonadati</taxon>
        <taxon>Pseudomonadota</taxon>
        <taxon>Gammaproteobacteria</taxon>
        <taxon>Alteromonadales</taxon>
        <taxon>Alteromonadaceae</taxon>
        <taxon>Halioxenophilus</taxon>
    </lineage>
</organism>
<dbReference type="InterPro" id="IPR036388">
    <property type="entry name" value="WH-like_DNA-bd_sf"/>
</dbReference>
<protein>
    <submittedName>
        <fullName evidence="6">LysR substrate-binding domain-containing protein</fullName>
    </submittedName>
</protein>
<dbReference type="Gene3D" id="3.40.190.290">
    <property type="match status" value="1"/>
</dbReference>
<dbReference type="GO" id="GO:0006351">
    <property type="term" value="P:DNA-templated transcription"/>
    <property type="evidence" value="ECO:0007669"/>
    <property type="project" value="TreeGrafter"/>
</dbReference>
<keyword evidence="3" id="KW-0238">DNA-binding</keyword>
<keyword evidence="7" id="KW-1185">Reference proteome</keyword>
<dbReference type="PROSITE" id="PS50931">
    <property type="entry name" value="HTH_LYSR"/>
    <property type="match status" value="1"/>
</dbReference>
<dbReference type="FunFam" id="3.40.190.290:FF:000001">
    <property type="entry name" value="Transcriptional regulator, LysR family"/>
    <property type="match status" value="1"/>
</dbReference>
<dbReference type="FunFam" id="1.10.10.10:FF:000001">
    <property type="entry name" value="LysR family transcriptional regulator"/>
    <property type="match status" value="1"/>
</dbReference>
<dbReference type="GO" id="GO:0003700">
    <property type="term" value="F:DNA-binding transcription factor activity"/>
    <property type="evidence" value="ECO:0007669"/>
    <property type="project" value="InterPro"/>
</dbReference>
<name>A0AAV3TZN8_9ALTE</name>
<dbReference type="Pfam" id="PF03466">
    <property type="entry name" value="LysR_substrate"/>
    <property type="match status" value="1"/>
</dbReference>
<dbReference type="RefSeq" id="WP_345418165.1">
    <property type="nucleotide sequence ID" value="NZ_AP031496.1"/>
</dbReference>
<evidence type="ECO:0000256" key="4">
    <source>
        <dbReference type="ARBA" id="ARBA00023163"/>
    </source>
</evidence>
<evidence type="ECO:0000256" key="1">
    <source>
        <dbReference type="ARBA" id="ARBA00009437"/>
    </source>
</evidence>
<evidence type="ECO:0000256" key="3">
    <source>
        <dbReference type="ARBA" id="ARBA00023125"/>
    </source>
</evidence>
<evidence type="ECO:0000256" key="2">
    <source>
        <dbReference type="ARBA" id="ARBA00023015"/>
    </source>
</evidence>
<comment type="similarity">
    <text evidence="1">Belongs to the LysR transcriptional regulatory family.</text>
</comment>
<feature type="domain" description="HTH lysR-type" evidence="5">
    <location>
        <begin position="1"/>
        <end position="59"/>
    </location>
</feature>
<keyword evidence="4" id="KW-0804">Transcription</keyword>
<dbReference type="InterPro" id="IPR058163">
    <property type="entry name" value="LysR-type_TF_proteobact-type"/>
</dbReference>
<dbReference type="GO" id="GO:0043565">
    <property type="term" value="F:sequence-specific DNA binding"/>
    <property type="evidence" value="ECO:0007669"/>
    <property type="project" value="TreeGrafter"/>
</dbReference>
<dbReference type="EMBL" id="BAABLX010000007">
    <property type="protein sequence ID" value="GAA4935172.1"/>
    <property type="molecule type" value="Genomic_DNA"/>
</dbReference>
<dbReference type="AlphaFoldDB" id="A0AAV3TZN8"/>
<sequence length="290" mass="32561">MKHLEAIETFVAVVDQSSFSKAAEQLKVSKSHVSRQIAILENHLDALLLNRTTRQVTLTDVGQSFYPTCRDLLASLHEAEQAIIEQQHEARGLLKVSAAGQFGEDYIAPAAIKFMARYPQVQVDLDFSNRLVDMVAEGYDIAIRAGALKDSSLIARRIAARKLLICASPEYFAKHTVPKDPHALRNHNCLLGTLDTWRFRENSRHIDIRMSGNWRSNNGRALVHAALAGLGLVQLPSFYLQPFIDDGRLVTALEDFYPTDTGTWAVYPSNRHMSQKVRLFINFLVEEFAG</sequence>
<proteinExistence type="inferred from homology"/>